<feature type="domain" description="C2H2-type" evidence="12">
    <location>
        <begin position="53"/>
        <end position="80"/>
    </location>
</feature>
<proteinExistence type="inferred from homology"/>
<dbReference type="AlphaFoldDB" id="G3Q6V2"/>
<comment type="subcellular location">
    <subcellularLocation>
        <location evidence="1">Nucleus</location>
    </subcellularLocation>
</comment>
<dbReference type="Gene3D" id="3.30.160.60">
    <property type="entry name" value="Classic Zinc Finger"/>
    <property type="match status" value="1"/>
</dbReference>
<sequence>MDPGAASVTITESSEESLGEVDMKEVSESDSTDASTATEPEQKSESGASDKSFPCIVCGKVFDRPSKLERHGTVHTRKPKALHQCQHCE</sequence>
<evidence type="ECO:0000256" key="4">
    <source>
        <dbReference type="ARBA" id="ARBA00022737"/>
    </source>
</evidence>
<keyword evidence="3" id="KW-0479">Metal-binding</keyword>
<comment type="similarity">
    <text evidence="2">Belongs to the krueppel C2H2-type zinc-finger protein family.</text>
</comment>
<dbReference type="GO" id="GO:0005634">
    <property type="term" value="C:nucleus"/>
    <property type="evidence" value="ECO:0007669"/>
    <property type="project" value="UniProtKB-SubCell"/>
</dbReference>
<keyword evidence="4" id="KW-0677">Repeat</keyword>
<dbReference type="Bgee" id="ENSGACG00000019380">
    <property type="expression patterns" value="Expressed in intestinal epithelial cell and 5 other cell types or tissues"/>
</dbReference>
<dbReference type="Ensembl" id="ENSGACT00000025662.1">
    <property type="protein sequence ID" value="ENSGACP00000025612.1"/>
    <property type="gene ID" value="ENSGACG00000019380.1"/>
</dbReference>
<evidence type="ECO:0000256" key="8">
    <source>
        <dbReference type="ARBA" id="ARBA00023163"/>
    </source>
</evidence>
<evidence type="ECO:0000313" key="13">
    <source>
        <dbReference type="Ensembl" id="ENSGACP00000025612.1"/>
    </source>
</evidence>
<reference evidence="13" key="2">
    <citation type="submission" date="2024-04" db="UniProtKB">
        <authorList>
            <consortium name="Ensembl"/>
        </authorList>
    </citation>
    <scope>IDENTIFICATION</scope>
</reference>
<evidence type="ECO:0000256" key="3">
    <source>
        <dbReference type="ARBA" id="ARBA00022723"/>
    </source>
</evidence>
<dbReference type="SUPFAM" id="SSF57667">
    <property type="entry name" value="beta-beta-alpha zinc fingers"/>
    <property type="match status" value="1"/>
</dbReference>
<feature type="region of interest" description="Disordered" evidence="11">
    <location>
        <begin position="1"/>
        <end position="53"/>
    </location>
</feature>
<dbReference type="GO" id="GO:0008270">
    <property type="term" value="F:zinc ion binding"/>
    <property type="evidence" value="ECO:0007669"/>
    <property type="project" value="UniProtKB-KW"/>
</dbReference>
<evidence type="ECO:0000256" key="6">
    <source>
        <dbReference type="ARBA" id="ARBA00022833"/>
    </source>
</evidence>
<evidence type="ECO:0000256" key="1">
    <source>
        <dbReference type="ARBA" id="ARBA00004123"/>
    </source>
</evidence>
<dbReference type="FunFam" id="3.30.160.60:FF:000193">
    <property type="entry name" value="Zinc finger protein 300"/>
    <property type="match status" value="1"/>
</dbReference>
<keyword evidence="7" id="KW-0805">Transcription regulation</keyword>
<keyword evidence="6" id="KW-0862">Zinc</keyword>
<evidence type="ECO:0000256" key="9">
    <source>
        <dbReference type="ARBA" id="ARBA00023242"/>
    </source>
</evidence>
<dbReference type="PROSITE" id="PS50157">
    <property type="entry name" value="ZINC_FINGER_C2H2_2"/>
    <property type="match status" value="1"/>
</dbReference>
<organism evidence="13">
    <name type="scientific">Gasterosteus aculeatus</name>
    <name type="common">Three-spined stickleback</name>
    <dbReference type="NCBI Taxonomy" id="69293"/>
    <lineage>
        <taxon>Eukaryota</taxon>
        <taxon>Metazoa</taxon>
        <taxon>Chordata</taxon>
        <taxon>Craniata</taxon>
        <taxon>Vertebrata</taxon>
        <taxon>Euteleostomi</taxon>
        <taxon>Actinopterygii</taxon>
        <taxon>Neopterygii</taxon>
        <taxon>Teleostei</taxon>
        <taxon>Neoteleostei</taxon>
        <taxon>Acanthomorphata</taxon>
        <taxon>Eupercaria</taxon>
        <taxon>Perciformes</taxon>
        <taxon>Cottioidei</taxon>
        <taxon>Gasterosteales</taxon>
        <taxon>Gasterosteidae</taxon>
        <taxon>Gasterosteus</taxon>
    </lineage>
</organism>
<keyword evidence="8" id="KW-0804">Transcription</keyword>
<keyword evidence="5 10" id="KW-0863">Zinc-finger</keyword>
<dbReference type="InParanoid" id="G3Q6V2"/>
<keyword evidence="9" id="KW-0539">Nucleus</keyword>
<feature type="region of interest" description="Disordered" evidence="11">
    <location>
        <begin position="69"/>
        <end position="89"/>
    </location>
</feature>
<evidence type="ECO:0000256" key="11">
    <source>
        <dbReference type="SAM" id="MobiDB-lite"/>
    </source>
</evidence>
<evidence type="ECO:0000259" key="12">
    <source>
        <dbReference type="PROSITE" id="PS50157"/>
    </source>
</evidence>
<evidence type="ECO:0000256" key="10">
    <source>
        <dbReference type="PROSITE-ProRule" id="PRU00042"/>
    </source>
</evidence>
<name>G3Q6V2_GASAC</name>
<evidence type="ECO:0000256" key="2">
    <source>
        <dbReference type="ARBA" id="ARBA00006991"/>
    </source>
</evidence>
<evidence type="ECO:0000256" key="5">
    <source>
        <dbReference type="ARBA" id="ARBA00022771"/>
    </source>
</evidence>
<dbReference type="PROSITE" id="PS00028">
    <property type="entry name" value="ZINC_FINGER_C2H2_1"/>
    <property type="match status" value="1"/>
</dbReference>
<protein>
    <recommendedName>
        <fullName evidence="12">C2H2-type domain-containing protein</fullName>
    </recommendedName>
</protein>
<evidence type="ECO:0000256" key="7">
    <source>
        <dbReference type="ARBA" id="ARBA00023015"/>
    </source>
</evidence>
<reference evidence="13" key="1">
    <citation type="submission" date="2006-01" db="EMBL/GenBank/DDBJ databases">
        <authorList>
            <person name="Lindblad-Toh K."/>
            <person name="Mauceli E."/>
            <person name="Grabherr M."/>
            <person name="Chang J.L."/>
            <person name="Lander E.S."/>
        </authorList>
    </citation>
    <scope>NUCLEOTIDE SEQUENCE [LARGE SCALE GENOMIC DNA]</scope>
</reference>
<dbReference type="InterPro" id="IPR036236">
    <property type="entry name" value="Znf_C2H2_sf"/>
</dbReference>
<dbReference type="InterPro" id="IPR013087">
    <property type="entry name" value="Znf_C2H2_type"/>
</dbReference>
<accession>G3Q6V2</accession>
<dbReference type="STRING" id="69293.ENSGACP00000025612"/>